<keyword evidence="2" id="KW-1185">Reference proteome</keyword>
<protein>
    <submittedName>
        <fullName evidence="1">Uncharacterized protein</fullName>
    </submittedName>
</protein>
<comment type="caution">
    <text evidence="1">The sequence shown here is derived from an EMBL/GenBank/DDBJ whole genome shotgun (WGS) entry which is preliminary data.</text>
</comment>
<reference evidence="1 2" key="1">
    <citation type="submission" date="2023-01" db="EMBL/GenBank/DDBJ databases">
        <authorList>
            <person name="Whitehead M."/>
        </authorList>
    </citation>
    <scope>NUCLEOTIDE SEQUENCE [LARGE SCALE GENOMIC DNA]</scope>
</reference>
<dbReference type="EMBL" id="CARXXK010000003">
    <property type="protein sequence ID" value="CAI6360186.1"/>
    <property type="molecule type" value="Genomic_DNA"/>
</dbReference>
<organism evidence="1 2">
    <name type="scientific">Macrosiphum euphorbiae</name>
    <name type="common">potato aphid</name>
    <dbReference type="NCBI Taxonomy" id="13131"/>
    <lineage>
        <taxon>Eukaryota</taxon>
        <taxon>Metazoa</taxon>
        <taxon>Ecdysozoa</taxon>
        <taxon>Arthropoda</taxon>
        <taxon>Hexapoda</taxon>
        <taxon>Insecta</taxon>
        <taxon>Pterygota</taxon>
        <taxon>Neoptera</taxon>
        <taxon>Paraneoptera</taxon>
        <taxon>Hemiptera</taxon>
        <taxon>Sternorrhyncha</taxon>
        <taxon>Aphidomorpha</taxon>
        <taxon>Aphidoidea</taxon>
        <taxon>Aphididae</taxon>
        <taxon>Macrosiphini</taxon>
        <taxon>Macrosiphum</taxon>
    </lineage>
</organism>
<evidence type="ECO:0000313" key="2">
    <source>
        <dbReference type="Proteomes" id="UP001160148"/>
    </source>
</evidence>
<sequence length="76" mass="8988">MENLNQKLKIVLQVRENKRRNRVQESQVSSVHSGLKNKILEMYKLALGNRALNVPSAFKIREKDNRRQRLEFAIEL</sequence>
<accession>A0AAV0WX88</accession>
<evidence type="ECO:0000313" key="1">
    <source>
        <dbReference type="EMBL" id="CAI6360186.1"/>
    </source>
</evidence>
<name>A0AAV0WX88_9HEMI</name>
<dbReference type="AlphaFoldDB" id="A0AAV0WX88"/>
<proteinExistence type="predicted"/>
<dbReference type="Proteomes" id="UP001160148">
    <property type="component" value="Unassembled WGS sequence"/>
</dbReference>
<gene>
    <name evidence="1" type="ORF">MEUPH1_LOCUS15510</name>
</gene>